<comment type="caution">
    <text evidence="1">The sequence shown here is derived from an EMBL/GenBank/DDBJ whole genome shotgun (WGS) entry which is preliminary data.</text>
</comment>
<evidence type="ECO:0000313" key="1">
    <source>
        <dbReference type="EMBL" id="KAI6081499.1"/>
    </source>
</evidence>
<dbReference type="EMBL" id="MU394394">
    <property type="protein sequence ID" value="KAI6081499.1"/>
    <property type="molecule type" value="Genomic_DNA"/>
</dbReference>
<organism evidence="1 2">
    <name type="scientific">Hypoxylon rubiginosum</name>
    <dbReference type="NCBI Taxonomy" id="110542"/>
    <lineage>
        <taxon>Eukaryota</taxon>
        <taxon>Fungi</taxon>
        <taxon>Dikarya</taxon>
        <taxon>Ascomycota</taxon>
        <taxon>Pezizomycotina</taxon>
        <taxon>Sordariomycetes</taxon>
        <taxon>Xylariomycetidae</taxon>
        <taxon>Xylariales</taxon>
        <taxon>Hypoxylaceae</taxon>
        <taxon>Hypoxylon</taxon>
    </lineage>
</organism>
<sequence length="1192" mass="132387">MASGFIPTVGPSAGASVTDSHWKMAFDKLDDDLKSTLGSISTNKLDVLDAVIKSAKDKRQLCLRERWTYKAPGGKVIVLRDVLEKTIGWINKYKAVGDIAVQYDPVHAALPWAAFQSLLIAECSDVQIFGVVVTSIEIISRIIYRCRLYEDMYLRRQFEIQGMLEDVLIQMYSETLTILSKTINYLQKSTAARVISSAFQPTNGGEATKNITALEDEVLKLAALADTKTIQIIDTKTTQLGDDTRHMLQHLNTNFSRVMDTTLSVKSYVDEKKRAELLDWLSSVPISIHHKLASTERIPDTETWLMGHSEFQQWLAASFSSVLLIHGVRGCGKSTLFSAVIDCFLRQPGTGPPPAPCAYFYCANILSEPARAAPDEILRSIVRQLSVDLNDGTIDQHVLSAYDARTKDARKNEIGLAKLEVSECVSLLQNLTTNNPAYIAIDNIDELYEEDRAKLLEALEQVAAGSTSVIKVLLTSRDNTHIEALLESATKIRISPDGNNRIVKIFVQKQLDTAIRRRRILNGKVSSSLRQRLSDALILGAGEMFLWVKLQLDFLCRKKAKHDIITAIEQGLSSDLDALYGQAFDQIFSPDNNAEKKDVAKLVAQQLFSWLLFSRRPMTIEATRAALSTDQDIHLLGSDDLVDMCFNLIMVDSELGVFRFCHPSARDFMQQKVIFTSTTANQLLATACIRQCKIGQERFSFTSDESPVKDFYNYAAVYWPDHMRLSGITSRADSGAALEMSSFVFKGRQGTINPAFSVWIDWTSQVSLILPLYHPLRGVFEPLQSYGISPLFVSCVFGLPGLLDRTLELVPNINLDEKNNTGYTGVYLACAYGHASVVSRLIEAKADPNVKCGAYGSPMHVACFRGHEDVVRVLLRNGVLAQAPGTFSSPFEAACRGGHERVATLFVKEQATIQTMEDYENMLRQAIVAGFRDLVEWLTQPTTLISLGISHPDVDWEKQSVGVAIREGRPLILQSILQSKPYLKDALPNDGIATAAHFGHTDMVTYLHSLGMSIEAEGTFGSPLRCASLIGNERIVELLLMWGVDVKACGAQGDALHAAAQNGHTQIMRMLVAEGAQVDHTSLQVAAYHGHEDAVRYLIRKGADIYCEGEYKDALHAAAEGGHAGMGRLLISEGYRRDEYPDISSMPPMLARRSFTLGIPRFMPARHFTRRISKLRKRLWNKMLSPFRRGSL</sequence>
<proteinExistence type="predicted"/>
<evidence type="ECO:0000313" key="2">
    <source>
        <dbReference type="Proteomes" id="UP001497680"/>
    </source>
</evidence>
<reference evidence="1 2" key="1">
    <citation type="journal article" date="2022" name="New Phytol.">
        <title>Ecological generalism drives hyperdiversity of secondary metabolite gene clusters in xylarialean endophytes.</title>
        <authorList>
            <person name="Franco M.E.E."/>
            <person name="Wisecaver J.H."/>
            <person name="Arnold A.E."/>
            <person name="Ju Y.M."/>
            <person name="Slot J.C."/>
            <person name="Ahrendt S."/>
            <person name="Moore L.P."/>
            <person name="Eastman K.E."/>
            <person name="Scott K."/>
            <person name="Konkel Z."/>
            <person name="Mondo S.J."/>
            <person name="Kuo A."/>
            <person name="Hayes R.D."/>
            <person name="Haridas S."/>
            <person name="Andreopoulos B."/>
            <person name="Riley R."/>
            <person name="LaButti K."/>
            <person name="Pangilinan J."/>
            <person name="Lipzen A."/>
            <person name="Amirebrahimi M."/>
            <person name="Yan J."/>
            <person name="Adam C."/>
            <person name="Keymanesh K."/>
            <person name="Ng V."/>
            <person name="Louie K."/>
            <person name="Northen T."/>
            <person name="Drula E."/>
            <person name="Henrissat B."/>
            <person name="Hsieh H.M."/>
            <person name="Youens-Clark K."/>
            <person name="Lutzoni F."/>
            <person name="Miadlikowska J."/>
            <person name="Eastwood D.C."/>
            <person name="Hamelin R.C."/>
            <person name="Grigoriev I.V."/>
            <person name="U'Ren J.M."/>
        </authorList>
    </citation>
    <scope>NUCLEOTIDE SEQUENCE [LARGE SCALE GENOMIC DNA]</scope>
    <source>
        <strain evidence="1 2">ER1909</strain>
    </source>
</reference>
<dbReference type="Proteomes" id="UP001497680">
    <property type="component" value="Unassembled WGS sequence"/>
</dbReference>
<protein>
    <submittedName>
        <fullName evidence="1">Uncharacterized protein</fullName>
    </submittedName>
</protein>
<keyword evidence="2" id="KW-1185">Reference proteome</keyword>
<name>A0ACC0CM63_9PEZI</name>
<accession>A0ACC0CM63</accession>
<gene>
    <name evidence="1" type="ORF">F4821DRAFT_26052</name>
</gene>